<dbReference type="Gene3D" id="3.40.525.10">
    <property type="entry name" value="CRAL-TRIO lipid binding domain"/>
    <property type="match status" value="1"/>
</dbReference>
<dbReference type="SUPFAM" id="SSF52087">
    <property type="entry name" value="CRAL/TRIO domain"/>
    <property type="match status" value="1"/>
</dbReference>
<evidence type="ECO:0000256" key="1">
    <source>
        <dbReference type="ARBA" id="ARBA00004496"/>
    </source>
</evidence>
<dbReference type="PROSITE" id="PS50191">
    <property type="entry name" value="CRAL_TRIO"/>
    <property type="match status" value="1"/>
</dbReference>
<sequence>MATGRGFVQLLLIGRGESQINCVTLLDHSCPRAEDAGVTINMTDTASEYTPNTADTENEYTPNTADTESEYTPNTADTESEYTPNMADVAEEESLPPVPPTSLQLSNKKRKKKVLSAPTLSLSLGGESLVSEDLSLVLSPSGDEVDLDLDLEGLETPSDSESLMFPPDMDLDLDLEEDMRRLGVACSRGPAPSSGPTPSRSLDDTEDTVDSAGSRWRSFSCSGASVNMSLIQDHVRVLSHGGYYGDEQNDIIVFSSCYLPENNTESYEEVMDHLFRYVMGTLELMVSQDYVIIYLCAGAQRNQVPGLSWLRDCYTAIDRRLRKNLKSFFVVHPTWFIKALITIVKPFISSKFSRKLVFVDSLQQLSDLVPTEHAQIPNCVTMFDQSLPR</sequence>
<dbReference type="Proteomes" id="UP001497482">
    <property type="component" value="Chromosome 16"/>
</dbReference>
<feature type="domain" description="CRAL-TRIO" evidence="4">
    <location>
        <begin position="231"/>
        <end position="389"/>
    </location>
</feature>
<dbReference type="FunFam" id="3.40.525.10:FF:000001">
    <property type="entry name" value="BCL2/adenovirus E1B protein-interacting protein 2"/>
    <property type="match status" value="1"/>
</dbReference>
<dbReference type="InterPro" id="IPR036865">
    <property type="entry name" value="CRAL-TRIO_dom_sf"/>
</dbReference>
<keyword evidence="6" id="KW-1185">Reference proteome</keyword>
<protein>
    <recommendedName>
        <fullName evidence="4">CRAL-TRIO domain-containing protein</fullName>
    </recommendedName>
</protein>
<dbReference type="EMBL" id="OZ035838">
    <property type="protein sequence ID" value="CAL1583957.1"/>
    <property type="molecule type" value="Genomic_DNA"/>
</dbReference>
<feature type="region of interest" description="Disordered" evidence="3">
    <location>
        <begin position="185"/>
        <end position="209"/>
    </location>
</feature>
<dbReference type="InterPro" id="IPR001251">
    <property type="entry name" value="CRAL-TRIO_dom"/>
</dbReference>
<organism evidence="5 6">
    <name type="scientific">Knipowitschia caucasica</name>
    <name type="common">Caucasian dwarf goby</name>
    <name type="synonym">Pomatoschistus caucasicus</name>
    <dbReference type="NCBI Taxonomy" id="637954"/>
    <lineage>
        <taxon>Eukaryota</taxon>
        <taxon>Metazoa</taxon>
        <taxon>Chordata</taxon>
        <taxon>Craniata</taxon>
        <taxon>Vertebrata</taxon>
        <taxon>Euteleostomi</taxon>
        <taxon>Actinopterygii</taxon>
        <taxon>Neopterygii</taxon>
        <taxon>Teleostei</taxon>
        <taxon>Neoteleostei</taxon>
        <taxon>Acanthomorphata</taxon>
        <taxon>Gobiaria</taxon>
        <taxon>Gobiiformes</taxon>
        <taxon>Gobioidei</taxon>
        <taxon>Gobiidae</taxon>
        <taxon>Gobiinae</taxon>
        <taxon>Knipowitschia</taxon>
    </lineage>
</organism>
<dbReference type="PANTHER" id="PTHR12112:SF21">
    <property type="entry name" value="BCL-2_ADENOVIRUS E1B 19 KDA-INTERACTING PROTEIN 2-LIKE PROTEIN"/>
    <property type="match status" value="1"/>
</dbReference>
<evidence type="ECO:0000256" key="2">
    <source>
        <dbReference type="ARBA" id="ARBA00022490"/>
    </source>
</evidence>
<evidence type="ECO:0000313" key="6">
    <source>
        <dbReference type="Proteomes" id="UP001497482"/>
    </source>
</evidence>
<dbReference type="AlphaFoldDB" id="A0AAV2K756"/>
<dbReference type="Pfam" id="PF12496">
    <property type="entry name" value="BNIP2"/>
    <property type="match status" value="1"/>
</dbReference>
<dbReference type="GO" id="GO:0006915">
    <property type="term" value="P:apoptotic process"/>
    <property type="evidence" value="ECO:0007669"/>
    <property type="project" value="TreeGrafter"/>
</dbReference>
<comment type="subcellular location">
    <subcellularLocation>
        <location evidence="1">Cytoplasm</location>
    </subcellularLocation>
</comment>
<dbReference type="Pfam" id="PF13716">
    <property type="entry name" value="CRAL_TRIO_2"/>
    <property type="match status" value="1"/>
</dbReference>
<evidence type="ECO:0000313" key="5">
    <source>
        <dbReference type="EMBL" id="CAL1583957.1"/>
    </source>
</evidence>
<dbReference type="GO" id="GO:0005737">
    <property type="term" value="C:cytoplasm"/>
    <property type="evidence" value="ECO:0007669"/>
    <property type="project" value="UniProtKB-SubCell"/>
</dbReference>
<gene>
    <name evidence="5" type="ORF">KC01_LOCUS14361</name>
</gene>
<feature type="region of interest" description="Disordered" evidence="3">
    <location>
        <begin position="42"/>
        <end position="110"/>
    </location>
</feature>
<evidence type="ECO:0000259" key="4">
    <source>
        <dbReference type="PROSITE" id="PS50191"/>
    </source>
</evidence>
<dbReference type="PANTHER" id="PTHR12112">
    <property type="entry name" value="BNIP - RELATED"/>
    <property type="match status" value="1"/>
</dbReference>
<dbReference type="CDD" id="cd00170">
    <property type="entry name" value="SEC14"/>
    <property type="match status" value="1"/>
</dbReference>
<evidence type="ECO:0000256" key="3">
    <source>
        <dbReference type="SAM" id="MobiDB-lite"/>
    </source>
</evidence>
<dbReference type="SMART" id="SM00516">
    <property type="entry name" value="SEC14"/>
    <property type="match status" value="1"/>
</dbReference>
<accession>A0AAV2K756</accession>
<feature type="compositionally biased region" description="Polar residues" evidence="3">
    <location>
        <begin position="42"/>
        <end position="83"/>
    </location>
</feature>
<reference evidence="5 6" key="1">
    <citation type="submission" date="2024-04" db="EMBL/GenBank/DDBJ databases">
        <authorList>
            <person name="Waldvogel A.-M."/>
            <person name="Schoenle A."/>
        </authorList>
    </citation>
    <scope>NUCLEOTIDE SEQUENCE [LARGE SCALE GENOMIC DNA]</scope>
</reference>
<dbReference type="InterPro" id="IPR022181">
    <property type="entry name" value="Bcl2-/adenovirus-E1B"/>
</dbReference>
<proteinExistence type="predicted"/>
<keyword evidence="2" id="KW-0963">Cytoplasm</keyword>
<name>A0AAV2K756_KNICA</name>